<dbReference type="AlphaFoldDB" id="A0A150H440"/>
<dbReference type="Proteomes" id="UP000075714">
    <property type="component" value="Unassembled WGS sequence"/>
</dbReference>
<dbReference type="STRING" id="33097.A0A150H440"/>
<reference evidence="3" key="1">
    <citation type="journal article" date="2016" name="Nat. Commun.">
        <title>The Gonium pectorale genome demonstrates co-option of cell cycle regulation during the evolution of multicellularity.</title>
        <authorList>
            <person name="Hanschen E.R."/>
            <person name="Marriage T.N."/>
            <person name="Ferris P.J."/>
            <person name="Hamaji T."/>
            <person name="Toyoda A."/>
            <person name="Fujiyama A."/>
            <person name="Neme R."/>
            <person name="Noguchi H."/>
            <person name="Minakuchi Y."/>
            <person name="Suzuki M."/>
            <person name="Kawai-Toyooka H."/>
            <person name="Smith D.R."/>
            <person name="Sparks H."/>
            <person name="Anderson J."/>
            <person name="Bakaric R."/>
            <person name="Luria V."/>
            <person name="Karger A."/>
            <person name="Kirschner M.W."/>
            <person name="Durand P.M."/>
            <person name="Michod R.E."/>
            <person name="Nozaki H."/>
            <person name="Olson B.J."/>
        </authorList>
    </citation>
    <scope>NUCLEOTIDE SEQUENCE [LARGE SCALE GENOMIC DNA]</scope>
    <source>
        <strain evidence="3">NIES-2863</strain>
    </source>
</reference>
<dbReference type="InterPro" id="IPR008752">
    <property type="entry name" value="Peptidase_M11"/>
</dbReference>
<evidence type="ECO:0000313" key="2">
    <source>
        <dbReference type="EMBL" id="KXZ56320.1"/>
    </source>
</evidence>
<feature type="domain" description="Peptidase M11 gametolysin" evidence="1">
    <location>
        <begin position="2"/>
        <end position="61"/>
    </location>
</feature>
<gene>
    <name evidence="2" type="ORF">GPECTOR_1g282</name>
</gene>
<proteinExistence type="predicted"/>
<name>A0A150H440_GONPE</name>
<comment type="caution">
    <text evidence="2">The sequence shown here is derived from an EMBL/GenBank/DDBJ whole genome shotgun (WGS) entry which is preliminary data.</text>
</comment>
<dbReference type="OrthoDB" id="541477at2759"/>
<accession>A0A150H440</accession>
<organism evidence="2 3">
    <name type="scientific">Gonium pectorale</name>
    <name type="common">Green alga</name>
    <dbReference type="NCBI Taxonomy" id="33097"/>
    <lineage>
        <taxon>Eukaryota</taxon>
        <taxon>Viridiplantae</taxon>
        <taxon>Chlorophyta</taxon>
        <taxon>core chlorophytes</taxon>
        <taxon>Chlorophyceae</taxon>
        <taxon>CS clade</taxon>
        <taxon>Chlamydomonadales</taxon>
        <taxon>Volvocaceae</taxon>
        <taxon>Gonium</taxon>
    </lineage>
</organism>
<sequence>MFFGPGNSAGQTMKEYYRTCSYGQVEPDPDNFVVTTIDICSGTLDIPFRFPSGNAFDVKSCDNDNMVKWQYYMDSQVQRGADAPFKYYLKNGQVTLLNDTVNPMMYNHKIMVLPKNFNAITSRERC</sequence>
<evidence type="ECO:0000259" key="1">
    <source>
        <dbReference type="Pfam" id="PF05548"/>
    </source>
</evidence>
<protein>
    <recommendedName>
        <fullName evidence="1">Peptidase M11 gametolysin domain-containing protein</fullName>
    </recommendedName>
</protein>
<keyword evidence="3" id="KW-1185">Reference proteome</keyword>
<dbReference type="Pfam" id="PF05548">
    <property type="entry name" value="Peptidase_M11"/>
    <property type="match status" value="1"/>
</dbReference>
<evidence type="ECO:0000313" key="3">
    <source>
        <dbReference type="Proteomes" id="UP000075714"/>
    </source>
</evidence>
<dbReference type="EMBL" id="LSYV01000002">
    <property type="protein sequence ID" value="KXZ56320.1"/>
    <property type="molecule type" value="Genomic_DNA"/>
</dbReference>